<evidence type="ECO:0000313" key="2">
    <source>
        <dbReference type="Proteomes" id="UP000789396"/>
    </source>
</evidence>
<name>A0A9N9PBD7_9GLOM</name>
<dbReference type="EMBL" id="CAJVPZ010071638">
    <property type="protein sequence ID" value="CAG8800819.1"/>
    <property type="molecule type" value="Genomic_DNA"/>
</dbReference>
<accession>A0A9N9PBD7</accession>
<evidence type="ECO:0000313" key="1">
    <source>
        <dbReference type="EMBL" id="CAG8800819.1"/>
    </source>
</evidence>
<feature type="non-terminal residue" evidence="1">
    <location>
        <position position="1"/>
    </location>
</feature>
<proteinExistence type="predicted"/>
<sequence length="52" mass="5796">TIVSKKQVEKAALTESNMESSGRMIKLRSHDVNIPDLVDIEIVFQLQNVNVG</sequence>
<comment type="caution">
    <text evidence="1">The sequence shown here is derived from an EMBL/GenBank/DDBJ whole genome shotgun (WGS) entry which is preliminary data.</text>
</comment>
<organism evidence="1 2">
    <name type="scientific">Racocetra fulgida</name>
    <dbReference type="NCBI Taxonomy" id="60492"/>
    <lineage>
        <taxon>Eukaryota</taxon>
        <taxon>Fungi</taxon>
        <taxon>Fungi incertae sedis</taxon>
        <taxon>Mucoromycota</taxon>
        <taxon>Glomeromycotina</taxon>
        <taxon>Glomeromycetes</taxon>
        <taxon>Diversisporales</taxon>
        <taxon>Gigasporaceae</taxon>
        <taxon>Racocetra</taxon>
    </lineage>
</organism>
<keyword evidence="2" id="KW-1185">Reference proteome</keyword>
<reference evidence="1" key="1">
    <citation type="submission" date="2021-06" db="EMBL/GenBank/DDBJ databases">
        <authorList>
            <person name="Kallberg Y."/>
            <person name="Tangrot J."/>
            <person name="Rosling A."/>
        </authorList>
    </citation>
    <scope>NUCLEOTIDE SEQUENCE</scope>
    <source>
        <strain evidence="1">IN212</strain>
    </source>
</reference>
<gene>
    <name evidence="1" type="ORF">RFULGI_LOCUS17697</name>
</gene>
<dbReference type="AlphaFoldDB" id="A0A9N9PBD7"/>
<dbReference type="Proteomes" id="UP000789396">
    <property type="component" value="Unassembled WGS sequence"/>
</dbReference>
<protein>
    <submittedName>
        <fullName evidence="1">16223_t:CDS:1</fullName>
    </submittedName>
</protein>